<comment type="caution">
    <text evidence="2">The sequence shown here is derived from an EMBL/GenBank/DDBJ whole genome shotgun (WGS) entry which is preliminary data.</text>
</comment>
<gene>
    <name evidence="2" type="ORF">NDU88_000988</name>
</gene>
<proteinExistence type="predicted"/>
<sequence length="87" mass="8976">MCPAGTSGKWREARSGGQPSVWPSRRRPGAEVGDRRSGVAERRQQEEPPAGEAAAGEHAESGRSTVAVKKGPRAWGAGTAGLSPAGR</sequence>
<keyword evidence="3" id="KW-1185">Reference proteome</keyword>
<accession>A0AAV7WH35</accession>
<feature type="compositionally biased region" description="Basic and acidic residues" evidence="1">
    <location>
        <begin position="28"/>
        <end position="46"/>
    </location>
</feature>
<protein>
    <submittedName>
        <fullName evidence="2">Uncharacterized protein</fullName>
    </submittedName>
</protein>
<reference evidence="2" key="1">
    <citation type="journal article" date="2022" name="bioRxiv">
        <title>Sequencing and chromosome-scale assembly of the giantPleurodeles waltlgenome.</title>
        <authorList>
            <person name="Brown T."/>
            <person name="Elewa A."/>
            <person name="Iarovenko S."/>
            <person name="Subramanian E."/>
            <person name="Araus A.J."/>
            <person name="Petzold A."/>
            <person name="Susuki M."/>
            <person name="Suzuki K.-i.T."/>
            <person name="Hayashi T."/>
            <person name="Toyoda A."/>
            <person name="Oliveira C."/>
            <person name="Osipova E."/>
            <person name="Leigh N.D."/>
            <person name="Simon A."/>
            <person name="Yun M.H."/>
        </authorList>
    </citation>
    <scope>NUCLEOTIDE SEQUENCE</scope>
    <source>
        <strain evidence="2">20211129_DDA</strain>
        <tissue evidence="2">Liver</tissue>
    </source>
</reference>
<evidence type="ECO:0000256" key="1">
    <source>
        <dbReference type="SAM" id="MobiDB-lite"/>
    </source>
</evidence>
<dbReference type="AlphaFoldDB" id="A0AAV7WH35"/>
<evidence type="ECO:0000313" key="2">
    <source>
        <dbReference type="EMBL" id="KAJ1213350.1"/>
    </source>
</evidence>
<feature type="region of interest" description="Disordered" evidence="1">
    <location>
        <begin position="1"/>
        <end position="87"/>
    </location>
</feature>
<organism evidence="2 3">
    <name type="scientific">Pleurodeles waltl</name>
    <name type="common">Iberian ribbed newt</name>
    <dbReference type="NCBI Taxonomy" id="8319"/>
    <lineage>
        <taxon>Eukaryota</taxon>
        <taxon>Metazoa</taxon>
        <taxon>Chordata</taxon>
        <taxon>Craniata</taxon>
        <taxon>Vertebrata</taxon>
        <taxon>Euteleostomi</taxon>
        <taxon>Amphibia</taxon>
        <taxon>Batrachia</taxon>
        <taxon>Caudata</taxon>
        <taxon>Salamandroidea</taxon>
        <taxon>Salamandridae</taxon>
        <taxon>Pleurodelinae</taxon>
        <taxon>Pleurodeles</taxon>
    </lineage>
</organism>
<name>A0AAV7WH35_PLEWA</name>
<evidence type="ECO:0000313" key="3">
    <source>
        <dbReference type="Proteomes" id="UP001066276"/>
    </source>
</evidence>
<dbReference type="EMBL" id="JANPWB010000001">
    <property type="protein sequence ID" value="KAJ1213350.1"/>
    <property type="molecule type" value="Genomic_DNA"/>
</dbReference>
<dbReference type="Proteomes" id="UP001066276">
    <property type="component" value="Chromosome 1_1"/>
</dbReference>